<dbReference type="Proteomes" id="UP000813461">
    <property type="component" value="Unassembled WGS sequence"/>
</dbReference>
<accession>A0A8K0W0Q0</accession>
<dbReference type="PROSITE" id="PS00497">
    <property type="entry name" value="TYROSINASE_1"/>
    <property type="match status" value="1"/>
</dbReference>
<dbReference type="AlphaFoldDB" id="A0A8K0W0Q0"/>
<keyword evidence="5" id="KW-1185">Reference proteome</keyword>
<evidence type="ECO:0000256" key="1">
    <source>
        <dbReference type="ARBA" id="ARBA00022723"/>
    </source>
</evidence>
<feature type="domain" description="Tyrosinase copper-binding" evidence="3">
    <location>
        <begin position="305"/>
        <end position="316"/>
    </location>
</feature>
<gene>
    <name evidence="4" type="ORF">FB567DRAFT_546787</name>
</gene>
<dbReference type="InterPro" id="IPR002227">
    <property type="entry name" value="Tyrosinase_Cu-bd"/>
</dbReference>
<proteinExistence type="predicted"/>
<evidence type="ECO:0000259" key="2">
    <source>
        <dbReference type="PROSITE" id="PS00497"/>
    </source>
</evidence>
<dbReference type="OrthoDB" id="6132182at2759"/>
<dbReference type="GO" id="GO:0016491">
    <property type="term" value="F:oxidoreductase activity"/>
    <property type="evidence" value="ECO:0007669"/>
    <property type="project" value="InterPro"/>
</dbReference>
<dbReference type="Gene3D" id="1.10.1280.10">
    <property type="entry name" value="Di-copper center containing domain from catechol oxidase"/>
    <property type="match status" value="1"/>
</dbReference>
<dbReference type="SUPFAM" id="SSF48056">
    <property type="entry name" value="Di-copper centre-containing domain"/>
    <property type="match status" value="1"/>
</dbReference>
<evidence type="ECO:0000259" key="3">
    <source>
        <dbReference type="PROSITE" id="PS00498"/>
    </source>
</evidence>
<dbReference type="EMBL" id="JAGMVJ010000005">
    <property type="protein sequence ID" value="KAH7090611.1"/>
    <property type="molecule type" value="Genomic_DNA"/>
</dbReference>
<dbReference type="PROSITE" id="PS00498">
    <property type="entry name" value="TYROSINASE_2"/>
    <property type="match status" value="1"/>
</dbReference>
<dbReference type="PANTHER" id="PTHR11474">
    <property type="entry name" value="TYROSINASE FAMILY MEMBER"/>
    <property type="match status" value="1"/>
</dbReference>
<dbReference type="PANTHER" id="PTHR11474:SF116">
    <property type="entry name" value="TYROSINASE"/>
    <property type="match status" value="1"/>
</dbReference>
<dbReference type="GO" id="GO:0046872">
    <property type="term" value="F:metal ion binding"/>
    <property type="evidence" value="ECO:0007669"/>
    <property type="project" value="UniProtKB-KW"/>
</dbReference>
<protein>
    <recommendedName>
        <fullName evidence="2 3">Tyrosinase copper-binding domain-containing protein</fullName>
    </recommendedName>
</protein>
<dbReference type="PRINTS" id="PR00092">
    <property type="entry name" value="TYROSINASE"/>
</dbReference>
<evidence type="ECO:0000313" key="4">
    <source>
        <dbReference type="EMBL" id="KAH7090611.1"/>
    </source>
</evidence>
<organism evidence="4 5">
    <name type="scientific">Paraphoma chrysanthemicola</name>
    <dbReference type="NCBI Taxonomy" id="798071"/>
    <lineage>
        <taxon>Eukaryota</taxon>
        <taxon>Fungi</taxon>
        <taxon>Dikarya</taxon>
        <taxon>Ascomycota</taxon>
        <taxon>Pezizomycotina</taxon>
        <taxon>Dothideomycetes</taxon>
        <taxon>Pleosporomycetidae</taxon>
        <taxon>Pleosporales</taxon>
        <taxon>Pleosporineae</taxon>
        <taxon>Phaeosphaeriaceae</taxon>
        <taxon>Paraphoma</taxon>
    </lineage>
</organism>
<feature type="domain" description="Tyrosinase copper-binding" evidence="2">
    <location>
        <begin position="112"/>
        <end position="129"/>
    </location>
</feature>
<dbReference type="InterPro" id="IPR050316">
    <property type="entry name" value="Tyrosinase/Hemocyanin"/>
</dbReference>
<comment type="caution">
    <text evidence="4">The sequence shown here is derived from an EMBL/GenBank/DDBJ whole genome shotgun (WGS) entry which is preliminary data.</text>
</comment>
<evidence type="ECO:0000313" key="5">
    <source>
        <dbReference type="Proteomes" id="UP000813461"/>
    </source>
</evidence>
<reference evidence="4" key="1">
    <citation type="journal article" date="2021" name="Nat. Commun.">
        <title>Genetic determinants of endophytism in the Arabidopsis root mycobiome.</title>
        <authorList>
            <person name="Mesny F."/>
            <person name="Miyauchi S."/>
            <person name="Thiergart T."/>
            <person name="Pickel B."/>
            <person name="Atanasova L."/>
            <person name="Karlsson M."/>
            <person name="Huettel B."/>
            <person name="Barry K.W."/>
            <person name="Haridas S."/>
            <person name="Chen C."/>
            <person name="Bauer D."/>
            <person name="Andreopoulos W."/>
            <person name="Pangilinan J."/>
            <person name="LaButti K."/>
            <person name="Riley R."/>
            <person name="Lipzen A."/>
            <person name="Clum A."/>
            <person name="Drula E."/>
            <person name="Henrissat B."/>
            <person name="Kohler A."/>
            <person name="Grigoriev I.V."/>
            <person name="Martin F.M."/>
            <person name="Hacquard S."/>
        </authorList>
    </citation>
    <scope>NUCLEOTIDE SEQUENCE</scope>
    <source>
        <strain evidence="4">MPI-SDFR-AT-0120</strain>
    </source>
</reference>
<sequence>MKTRGLAAALLLIGDCRSKPSAQINSLVAEALSNLHAQATASELSNSSCTADTAVVRREWSTLSEPQRRNYIDAVLCLGKKPAKTPAAIAAGAKSRYDDFVVTHIQQTRTIHFTGNFLAWHRYYVWAYEHALRSECGYEGSHPYYNWAQWAEDPRKSPLFDGSDTSLSGDGAYIPGRNATCVPTDASCFVRLEPADGGGCLNTGPFKNWTINLGPVQTVWPNIPLNPQSNGLGYNPRCLSRELNPQASQSTTEERVISLILDHADIASFQDTMQYVVPGDLGIHGGGHYTIGGDAGGDLFNSPADPAFFMHHAMIDLVWWTWQSLGFGSRDDALAGTITFMNNPPSRNTTLRDVIDLGYVAVPNVTIAEVMSTLGGPLCYVYA</sequence>
<keyword evidence="1" id="KW-0479">Metal-binding</keyword>
<dbReference type="Pfam" id="PF00264">
    <property type="entry name" value="Tyrosinase"/>
    <property type="match status" value="1"/>
</dbReference>
<name>A0A8K0W0Q0_9PLEO</name>
<dbReference type="InterPro" id="IPR008922">
    <property type="entry name" value="Di-copper_centre_dom_sf"/>
</dbReference>